<evidence type="ECO:0000256" key="2">
    <source>
        <dbReference type="SAM" id="SignalP"/>
    </source>
</evidence>
<proteinExistence type="predicted"/>
<dbReference type="AlphaFoldDB" id="A0A1T4UZ03"/>
<feature type="signal peptide" evidence="2">
    <location>
        <begin position="1"/>
        <end position="16"/>
    </location>
</feature>
<reference evidence="4" key="1">
    <citation type="submission" date="2017-02" db="EMBL/GenBank/DDBJ databases">
        <authorList>
            <person name="Varghese N."/>
            <person name="Submissions S."/>
        </authorList>
    </citation>
    <scope>NUCLEOTIDE SEQUENCE [LARGE SCALE GENOMIC DNA]</scope>
    <source>
        <strain evidence="4">DSM 22720</strain>
    </source>
</reference>
<evidence type="ECO:0008006" key="5">
    <source>
        <dbReference type="Google" id="ProtNLM"/>
    </source>
</evidence>
<keyword evidence="1" id="KW-1133">Transmembrane helix</keyword>
<keyword evidence="4" id="KW-1185">Reference proteome</keyword>
<evidence type="ECO:0000256" key="1">
    <source>
        <dbReference type="SAM" id="Phobius"/>
    </source>
</evidence>
<keyword evidence="1" id="KW-0472">Membrane</keyword>
<sequence length="170" mass="18562">MKLFGVLLINALFVFAAEAHKVVHFTHVEGSEIHGEVGFSNGAFARKGTIVEVSEADGQSLGIVEVGDKGDFVFIASKPIDHHFRVNLGAGHVATFVVDSEQLALKASENIAQNGHVSSFDSQALQQLKQIREDVYRLEKTLKISDVLAALGFLFGMMGLWMFMRSSRGQ</sequence>
<keyword evidence="1" id="KW-0812">Transmembrane</keyword>
<keyword evidence="2" id="KW-0732">Signal</keyword>
<accession>A0A1T4UZ03</accession>
<name>A0A1T4UZ03_9GAMM</name>
<dbReference type="EMBL" id="FUXU01000037">
    <property type="protein sequence ID" value="SKA57969.1"/>
    <property type="molecule type" value="Genomic_DNA"/>
</dbReference>
<feature type="transmembrane region" description="Helical" evidence="1">
    <location>
        <begin position="147"/>
        <end position="164"/>
    </location>
</feature>
<protein>
    <recommendedName>
        <fullName evidence="5">Nickel transport protein</fullName>
    </recommendedName>
</protein>
<gene>
    <name evidence="3" type="ORF">SAMN02745132_02853</name>
</gene>
<organism evidence="3 4">
    <name type="scientific">Enterovibrio nigricans DSM 22720</name>
    <dbReference type="NCBI Taxonomy" id="1121868"/>
    <lineage>
        <taxon>Bacteria</taxon>
        <taxon>Pseudomonadati</taxon>
        <taxon>Pseudomonadota</taxon>
        <taxon>Gammaproteobacteria</taxon>
        <taxon>Vibrionales</taxon>
        <taxon>Vibrionaceae</taxon>
        <taxon>Enterovibrio</taxon>
    </lineage>
</organism>
<evidence type="ECO:0000313" key="4">
    <source>
        <dbReference type="Proteomes" id="UP000190162"/>
    </source>
</evidence>
<evidence type="ECO:0000313" key="3">
    <source>
        <dbReference type="EMBL" id="SKA57969.1"/>
    </source>
</evidence>
<dbReference type="Proteomes" id="UP000190162">
    <property type="component" value="Unassembled WGS sequence"/>
</dbReference>
<feature type="chain" id="PRO_5010525550" description="Nickel transport protein" evidence="2">
    <location>
        <begin position="17"/>
        <end position="170"/>
    </location>
</feature>